<dbReference type="EMBL" id="QOKZ01000013">
    <property type="protein sequence ID" value="RMC31183.1"/>
    <property type="molecule type" value="Genomic_DNA"/>
</dbReference>
<protein>
    <submittedName>
        <fullName evidence="2">DUF3306 domain-containing protein</fullName>
    </submittedName>
</protein>
<evidence type="ECO:0000313" key="3">
    <source>
        <dbReference type="Proteomes" id="UP000273516"/>
    </source>
</evidence>
<sequence>MSDFWSRRKAMVEAETRAEATAAENAAMRAEEARLAECSDEELLEELGLPVPEMVDSAEMVQTYLRSALPRRLKQRALRRLWTLNPVLANLDGLVEYGEDYTDSAKVVDNLQTAYQVGRGMLAHIEKLAAICDAPEIAMQEEAVTVPGEERAPDPEDAAQPESGPEPDASGQDAAMAVPSRRMRFRFEPEDQGMTDR</sequence>
<organism evidence="2 3">
    <name type="scientific">Paracoccus alkanivorans</name>
    <dbReference type="NCBI Taxonomy" id="2116655"/>
    <lineage>
        <taxon>Bacteria</taxon>
        <taxon>Pseudomonadati</taxon>
        <taxon>Pseudomonadota</taxon>
        <taxon>Alphaproteobacteria</taxon>
        <taxon>Rhodobacterales</taxon>
        <taxon>Paracoccaceae</taxon>
        <taxon>Paracoccus</taxon>
    </lineage>
</organism>
<reference evidence="2 3" key="1">
    <citation type="submission" date="2018-07" db="EMBL/GenBank/DDBJ databases">
        <authorList>
            <person name="Zhang Y."/>
            <person name="Wang L."/>
            <person name="Ma S."/>
        </authorList>
    </citation>
    <scope>NUCLEOTIDE SEQUENCE [LARGE SCALE GENOMIC DNA]</scope>
    <source>
        <strain evidence="2 3">4-2</strain>
    </source>
</reference>
<dbReference type="OrthoDB" id="8100830at2"/>
<evidence type="ECO:0000256" key="1">
    <source>
        <dbReference type="SAM" id="MobiDB-lite"/>
    </source>
</evidence>
<dbReference type="AlphaFoldDB" id="A0A3M0M226"/>
<dbReference type="InterPro" id="IPR021735">
    <property type="entry name" value="DUF3306"/>
</dbReference>
<dbReference type="Pfam" id="PF11748">
    <property type="entry name" value="DUF3306"/>
    <property type="match status" value="1"/>
</dbReference>
<feature type="compositionally biased region" description="Basic and acidic residues" evidence="1">
    <location>
        <begin position="185"/>
        <end position="197"/>
    </location>
</feature>
<gene>
    <name evidence="2" type="ORF">C9E81_20815</name>
</gene>
<proteinExistence type="predicted"/>
<accession>A0A3M0M226</accession>
<name>A0A3M0M226_9RHOB</name>
<comment type="caution">
    <text evidence="2">The sequence shown here is derived from an EMBL/GenBank/DDBJ whole genome shotgun (WGS) entry which is preliminary data.</text>
</comment>
<keyword evidence="3" id="KW-1185">Reference proteome</keyword>
<dbReference type="Proteomes" id="UP000273516">
    <property type="component" value="Unassembled WGS sequence"/>
</dbReference>
<feature type="region of interest" description="Disordered" evidence="1">
    <location>
        <begin position="146"/>
        <end position="197"/>
    </location>
</feature>
<dbReference type="RefSeq" id="WP_122114283.1">
    <property type="nucleotide sequence ID" value="NZ_QOKZ01000013.1"/>
</dbReference>
<evidence type="ECO:0000313" key="2">
    <source>
        <dbReference type="EMBL" id="RMC31183.1"/>
    </source>
</evidence>